<protein>
    <submittedName>
        <fullName evidence="1">Glycosyl transferase</fullName>
    </submittedName>
</protein>
<dbReference type="SUPFAM" id="SSF53448">
    <property type="entry name" value="Nucleotide-diphospho-sugar transferases"/>
    <property type="match status" value="1"/>
</dbReference>
<keyword evidence="1" id="KW-0808">Transferase</keyword>
<sequence length="219" mass="26318">MSIPKQIFQTFKSKKLPLLTQWYIWRMKRKNPEYEYHFYDDQDIEKFITEEFPPQYIENYNKLTIGAAKADFFRYAILYKKGGIYLDIDSAITRPLKELINEDDEAVISRERHEGLYVQWALIFNKNHPFLKKTLDLILDNIETHRYPHDIHATTGPTVFSNAIHQSLEENSNISHRIFKGVEFRGYLQFKYKLGKFFLYEKRAEHWKQKQITQDIITA</sequence>
<evidence type="ECO:0000313" key="1">
    <source>
        <dbReference type="EMBL" id="MBK1897062.1"/>
    </source>
</evidence>
<reference evidence="2" key="1">
    <citation type="submission" date="2021-01" db="EMBL/GenBank/DDBJ databases">
        <title>Genome public.</title>
        <authorList>
            <person name="Liu C."/>
            <person name="Sun Q."/>
        </authorList>
    </citation>
    <scope>NUCLEOTIDE SEQUENCE [LARGE SCALE GENOMIC DNA]</scope>
    <source>
        <strain evidence="2">YIM B02567</strain>
    </source>
</reference>
<dbReference type="PANTHER" id="PTHR31834:SF1">
    <property type="entry name" value="INITIATION-SPECIFIC ALPHA-1,6-MANNOSYLTRANSFERASE"/>
    <property type="match status" value="1"/>
</dbReference>
<accession>A0ABS1FX82</accession>
<dbReference type="InterPro" id="IPR007577">
    <property type="entry name" value="GlycoTrfase_DXD_sugar-bd_CS"/>
</dbReference>
<dbReference type="GO" id="GO:0016740">
    <property type="term" value="F:transferase activity"/>
    <property type="evidence" value="ECO:0007669"/>
    <property type="project" value="UniProtKB-KW"/>
</dbReference>
<dbReference type="Proteomes" id="UP000628669">
    <property type="component" value="Unassembled WGS sequence"/>
</dbReference>
<dbReference type="InterPro" id="IPR029044">
    <property type="entry name" value="Nucleotide-diphossugar_trans"/>
</dbReference>
<dbReference type="RefSeq" id="WP_200246995.1">
    <property type="nucleotide sequence ID" value="NZ_JAENHK010000010.1"/>
</dbReference>
<dbReference type="EMBL" id="JAENHK010000010">
    <property type="protein sequence ID" value="MBK1897062.1"/>
    <property type="molecule type" value="Genomic_DNA"/>
</dbReference>
<name>A0ABS1FX82_9FLAO</name>
<proteinExistence type="predicted"/>
<organism evidence="1 2">
    <name type="scientific">Chryseobacterium paridis</name>
    <dbReference type="NCBI Taxonomy" id="2800328"/>
    <lineage>
        <taxon>Bacteria</taxon>
        <taxon>Pseudomonadati</taxon>
        <taxon>Bacteroidota</taxon>
        <taxon>Flavobacteriia</taxon>
        <taxon>Flavobacteriales</taxon>
        <taxon>Weeksellaceae</taxon>
        <taxon>Chryseobacterium group</taxon>
        <taxon>Chryseobacterium</taxon>
    </lineage>
</organism>
<keyword evidence="2" id="KW-1185">Reference proteome</keyword>
<dbReference type="Gene3D" id="3.90.550.20">
    <property type="match status" value="1"/>
</dbReference>
<comment type="caution">
    <text evidence="1">The sequence shown here is derived from an EMBL/GenBank/DDBJ whole genome shotgun (WGS) entry which is preliminary data.</text>
</comment>
<dbReference type="InterPro" id="IPR039367">
    <property type="entry name" value="Och1-like"/>
</dbReference>
<evidence type="ECO:0000313" key="2">
    <source>
        <dbReference type="Proteomes" id="UP000628669"/>
    </source>
</evidence>
<dbReference type="PANTHER" id="PTHR31834">
    <property type="entry name" value="INITIATION-SPECIFIC ALPHA-1,6-MANNOSYLTRANSFERASE"/>
    <property type="match status" value="1"/>
</dbReference>
<gene>
    <name evidence="1" type="ORF">JHL15_14955</name>
</gene>
<dbReference type="Pfam" id="PF04488">
    <property type="entry name" value="Gly_transf_sug"/>
    <property type="match status" value="1"/>
</dbReference>